<organism evidence="2 3">
    <name type="scientific">Phrynocephalus forsythii</name>
    <dbReference type="NCBI Taxonomy" id="171643"/>
    <lineage>
        <taxon>Eukaryota</taxon>
        <taxon>Metazoa</taxon>
        <taxon>Chordata</taxon>
        <taxon>Craniata</taxon>
        <taxon>Vertebrata</taxon>
        <taxon>Euteleostomi</taxon>
        <taxon>Lepidosauria</taxon>
        <taxon>Squamata</taxon>
        <taxon>Bifurcata</taxon>
        <taxon>Unidentata</taxon>
        <taxon>Episquamata</taxon>
        <taxon>Toxicofera</taxon>
        <taxon>Iguania</taxon>
        <taxon>Acrodonta</taxon>
        <taxon>Agamidae</taxon>
        <taxon>Agaminae</taxon>
        <taxon>Phrynocephalus</taxon>
    </lineage>
</organism>
<feature type="compositionally biased region" description="Polar residues" evidence="1">
    <location>
        <begin position="999"/>
        <end position="1019"/>
    </location>
</feature>
<feature type="region of interest" description="Disordered" evidence="1">
    <location>
        <begin position="101"/>
        <end position="123"/>
    </location>
</feature>
<dbReference type="OrthoDB" id="2157866at2759"/>
<accession>A0A9Q0Y2X0</accession>
<evidence type="ECO:0000313" key="2">
    <source>
        <dbReference type="EMBL" id="KAJ7335728.1"/>
    </source>
</evidence>
<dbReference type="EMBL" id="JAPFRF010000004">
    <property type="protein sequence ID" value="KAJ7335728.1"/>
    <property type="molecule type" value="Genomic_DNA"/>
</dbReference>
<feature type="region of interest" description="Disordered" evidence="1">
    <location>
        <begin position="926"/>
        <end position="951"/>
    </location>
</feature>
<dbReference type="Proteomes" id="UP001142489">
    <property type="component" value="Unassembled WGS sequence"/>
</dbReference>
<feature type="region of interest" description="Disordered" evidence="1">
    <location>
        <begin position="995"/>
        <end position="1019"/>
    </location>
</feature>
<reference evidence="2" key="1">
    <citation type="journal article" date="2023" name="DNA Res.">
        <title>Chromosome-level genome assembly of Phrynocephalus forsythii using third-generation DNA sequencing and Hi-C analysis.</title>
        <authorList>
            <person name="Qi Y."/>
            <person name="Zhao W."/>
            <person name="Zhao Y."/>
            <person name="Niu C."/>
            <person name="Cao S."/>
            <person name="Zhang Y."/>
        </authorList>
    </citation>
    <scope>NUCLEOTIDE SEQUENCE</scope>
    <source>
        <tissue evidence="2">Muscle</tissue>
    </source>
</reference>
<evidence type="ECO:0000313" key="3">
    <source>
        <dbReference type="Proteomes" id="UP001142489"/>
    </source>
</evidence>
<feature type="compositionally biased region" description="Polar residues" evidence="1">
    <location>
        <begin position="67"/>
        <end position="81"/>
    </location>
</feature>
<evidence type="ECO:0000256" key="1">
    <source>
        <dbReference type="SAM" id="MobiDB-lite"/>
    </source>
</evidence>
<dbReference type="AlphaFoldDB" id="A0A9Q0Y2X0"/>
<gene>
    <name evidence="2" type="ORF">JRQ81_013669</name>
</gene>
<comment type="caution">
    <text evidence="2">The sequence shown here is derived from an EMBL/GenBank/DDBJ whole genome shotgun (WGS) entry which is preliminary data.</text>
</comment>
<keyword evidence="3" id="KW-1185">Reference proteome</keyword>
<feature type="region of interest" description="Disordered" evidence="1">
    <location>
        <begin position="36"/>
        <end position="87"/>
    </location>
</feature>
<proteinExistence type="predicted"/>
<protein>
    <submittedName>
        <fullName evidence="2">Uncharacterized protein</fullName>
    </submittedName>
</protein>
<name>A0A9Q0Y2X0_9SAUR</name>
<sequence length="1019" mass="113427">MKGTKIPSSTIQFGSRRRSTMAYYMTYSVKNGAATPARVLPPPMPSSPSAHSHHHHHLASITASSHQDLTATQVVQTSAARTTPPCHTATKTIATGEHATAQLHHHQYPQHHGPPPLQGPHSLPAAAASTELQADEHLPVICQCQQNTSVENRTGEEVVPGTCTHEVMNVVQPDKNRNNCSCTEKSGRKYNRDDLENKEQDIVCDSAKEEQENNCSLLGFLAQQEDVLAVANMDESGTTSEGNITQECCLGNSDSLQSEKAFIVEVKCGSFNMKLEMKKDSLFDTGMNCMARRWKKTQERRCHKDHCCKKQKESDPSASYSGKYVTPKYTLQIANNQNASVKVNTKGKEIEVKYVSGDQKLMVSIEPCDKPKKCDQGRPSKYGNSFASDTDYSGTEECSHSDSELDFSFQEKEEKITHYTCSEWVTLIPPPAEFADSEEASLDCKTEVVSLSQESDLDTFSVALNSENRSDFFQEKDNKNMECSNEEDFYNFSEFNYTGVSPQEDYSSREINFGSKPNYDMSDVQQGRNNSLVETKTITPVPHMEANNVRRYSFPATSIDILSSFHPRRDSGFYSMPSLSLKVLPNPSKGSNIYNKSTLTPISCTDLSSSLTSLLGNLRDLKSSCCYAFTSYDHDMTLYHAELEGKLSNAFFIDHCFQYLDDSKETVQTAVDNFHSIVHSSGGQMDKQRPTEFLGSSDVCEEYPDLAKSGLDCGFLRSSHHEVQEEEEFKNGSFHEASSIVRSPMCNYNDHNNISARVETKGTQDEQPTGNLHLSLAESEETKKKRRGSVMTVITGELQRRLVIRGDNKSMGDPFGLTMKKESILPCSIREMFMSPLLDVEEPDLDNEFQSFPEVQEMSDVNHEDSTYQEHSFQADGSSCLLEDEHLSAGTSFTKVSDMLSSDQEICSSDSCGAYLAAEQTQELAQPSCENTELQSEKNMGPNPDTTSPNHQTATTLEEVHVILSNEQETKDARAVDQPQEEAIDRWAIRRKQFKNSKRCSSAGGSSINSTLTEGSKKD</sequence>